<dbReference type="SUPFAM" id="SSF55874">
    <property type="entry name" value="ATPase domain of HSP90 chaperone/DNA topoisomerase II/histidine kinase"/>
    <property type="match status" value="1"/>
</dbReference>
<dbReference type="GO" id="GO:0000155">
    <property type="term" value="F:phosphorelay sensor kinase activity"/>
    <property type="evidence" value="ECO:0007669"/>
    <property type="project" value="InterPro"/>
</dbReference>
<keyword evidence="7" id="KW-0808">Transferase</keyword>
<evidence type="ECO:0000256" key="1">
    <source>
        <dbReference type="ARBA" id="ARBA00000085"/>
    </source>
</evidence>
<dbReference type="SUPFAM" id="SSF55785">
    <property type="entry name" value="PYP-like sensor domain (PAS domain)"/>
    <property type="match status" value="1"/>
</dbReference>
<organism evidence="19 20">
    <name type="scientific">Candidatus Chloroploca asiatica</name>
    <dbReference type="NCBI Taxonomy" id="1506545"/>
    <lineage>
        <taxon>Bacteria</taxon>
        <taxon>Bacillati</taxon>
        <taxon>Chloroflexota</taxon>
        <taxon>Chloroflexia</taxon>
        <taxon>Chloroflexales</taxon>
        <taxon>Chloroflexineae</taxon>
        <taxon>Oscillochloridaceae</taxon>
        <taxon>Candidatus Chloroploca</taxon>
    </lineage>
</organism>
<dbReference type="SUPFAM" id="SSF158472">
    <property type="entry name" value="HAMP domain-like"/>
    <property type="match status" value="1"/>
</dbReference>
<dbReference type="InterPro" id="IPR003660">
    <property type="entry name" value="HAMP_dom"/>
</dbReference>
<dbReference type="InterPro" id="IPR000014">
    <property type="entry name" value="PAS"/>
</dbReference>
<keyword evidence="6" id="KW-0597">Phosphoprotein</keyword>
<dbReference type="SMART" id="SM00387">
    <property type="entry name" value="HATPase_c"/>
    <property type="match status" value="1"/>
</dbReference>
<evidence type="ECO:0000256" key="4">
    <source>
        <dbReference type="ARBA" id="ARBA00012438"/>
    </source>
</evidence>
<dbReference type="Pfam" id="PF02518">
    <property type="entry name" value="HATPase_c"/>
    <property type="match status" value="1"/>
</dbReference>
<evidence type="ECO:0000256" key="10">
    <source>
        <dbReference type="ARBA" id="ARBA00022777"/>
    </source>
</evidence>
<dbReference type="RefSeq" id="WP_097654552.1">
    <property type="nucleotide sequence ID" value="NZ_LYXE01000153.1"/>
</dbReference>
<dbReference type="Proteomes" id="UP000220922">
    <property type="component" value="Unassembled WGS sequence"/>
</dbReference>
<dbReference type="Pfam" id="PF00989">
    <property type="entry name" value="PAS"/>
    <property type="match status" value="1"/>
</dbReference>
<keyword evidence="10" id="KW-0418">Kinase</keyword>
<evidence type="ECO:0000256" key="3">
    <source>
        <dbReference type="ARBA" id="ARBA00004236"/>
    </source>
</evidence>
<dbReference type="InterPro" id="IPR004358">
    <property type="entry name" value="Sig_transdc_His_kin-like_C"/>
</dbReference>
<dbReference type="Pfam" id="PF00672">
    <property type="entry name" value="HAMP"/>
    <property type="match status" value="1"/>
</dbReference>
<dbReference type="AlphaFoldDB" id="A0A2H3KHU1"/>
<evidence type="ECO:0000256" key="9">
    <source>
        <dbReference type="ARBA" id="ARBA00022741"/>
    </source>
</evidence>
<keyword evidence="9" id="KW-0547">Nucleotide-binding</keyword>
<dbReference type="EC" id="2.7.13.3" evidence="4"/>
<dbReference type="CDD" id="cd00082">
    <property type="entry name" value="HisKA"/>
    <property type="match status" value="1"/>
</dbReference>
<accession>A0A2H3KHU1</accession>
<dbReference type="PANTHER" id="PTHR42878">
    <property type="entry name" value="TWO-COMPONENT HISTIDINE KINASE"/>
    <property type="match status" value="1"/>
</dbReference>
<keyword evidence="14 15" id="KW-0472">Membrane</keyword>
<feature type="domain" description="PAS" evidence="17">
    <location>
        <begin position="404"/>
        <end position="445"/>
    </location>
</feature>
<comment type="catalytic activity">
    <reaction evidence="1">
        <text>ATP + protein L-histidine = ADP + protein N-phospho-L-histidine.</text>
        <dbReference type="EC" id="2.7.13.3"/>
    </reaction>
</comment>
<evidence type="ECO:0000313" key="20">
    <source>
        <dbReference type="Proteomes" id="UP000220922"/>
    </source>
</evidence>
<evidence type="ECO:0000256" key="7">
    <source>
        <dbReference type="ARBA" id="ARBA00022679"/>
    </source>
</evidence>
<dbReference type="SMART" id="SM00304">
    <property type="entry name" value="HAMP"/>
    <property type="match status" value="1"/>
</dbReference>
<dbReference type="FunFam" id="3.30.565.10:FF:000023">
    <property type="entry name" value="PAS domain-containing sensor histidine kinase"/>
    <property type="match status" value="1"/>
</dbReference>
<dbReference type="Pfam" id="PF00512">
    <property type="entry name" value="HisKA"/>
    <property type="match status" value="1"/>
</dbReference>
<dbReference type="GO" id="GO:0007234">
    <property type="term" value="P:osmosensory signaling via phosphorelay pathway"/>
    <property type="evidence" value="ECO:0007669"/>
    <property type="project" value="TreeGrafter"/>
</dbReference>
<comment type="caution">
    <text evidence="19">The sequence shown here is derived from an EMBL/GenBank/DDBJ whole genome shotgun (WGS) entry which is preliminary data.</text>
</comment>
<dbReference type="SUPFAM" id="SSF47384">
    <property type="entry name" value="Homodimeric domain of signal transducing histidine kinase"/>
    <property type="match status" value="1"/>
</dbReference>
<evidence type="ECO:0000259" key="17">
    <source>
        <dbReference type="PROSITE" id="PS50112"/>
    </source>
</evidence>
<evidence type="ECO:0000256" key="12">
    <source>
        <dbReference type="ARBA" id="ARBA00022989"/>
    </source>
</evidence>
<dbReference type="PROSITE" id="PS50112">
    <property type="entry name" value="PAS"/>
    <property type="match status" value="1"/>
</dbReference>
<dbReference type="Gene3D" id="3.30.565.10">
    <property type="entry name" value="Histidine kinase-like ATPase, C-terminal domain"/>
    <property type="match status" value="1"/>
</dbReference>
<dbReference type="EMBL" id="LYXE01000153">
    <property type="protein sequence ID" value="PDV97364.1"/>
    <property type="molecule type" value="Genomic_DNA"/>
</dbReference>
<reference evidence="19 20" key="1">
    <citation type="submission" date="2016-05" db="EMBL/GenBank/DDBJ databases">
        <authorList>
            <person name="Lavstsen T."/>
            <person name="Jespersen J.S."/>
        </authorList>
    </citation>
    <scope>NUCLEOTIDE SEQUENCE [LARGE SCALE GENOMIC DNA]</scope>
    <source>
        <strain evidence="19 20">B7-9</strain>
    </source>
</reference>
<dbReference type="InterPro" id="IPR003661">
    <property type="entry name" value="HisK_dim/P_dom"/>
</dbReference>
<dbReference type="InterPro" id="IPR003594">
    <property type="entry name" value="HATPase_dom"/>
</dbReference>
<dbReference type="GO" id="GO:0005886">
    <property type="term" value="C:plasma membrane"/>
    <property type="evidence" value="ECO:0007669"/>
    <property type="project" value="UniProtKB-SubCell"/>
</dbReference>
<dbReference type="InterPro" id="IPR050351">
    <property type="entry name" value="BphY/WalK/GraS-like"/>
</dbReference>
<evidence type="ECO:0000259" key="16">
    <source>
        <dbReference type="PROSITE" id="PS50109"/>
    </source>
</evidence>
<evidence type="ECO:0000256" key="5">
    <source>
        <dbReference type="ARBA" id="ARBA00022475"/>
    </source>
</evidence>
<dbReference type="GO" id="GO:0000156">
    <property type="term" value="F:phosphorelay response regulator activity"/>
    <property type="evidence" value="ECO:0007669"/>
    <property type="project" value="TreeGrafter"/>
</dbReference>
<keyword evidence="12 15" id="KW-1133">Transmembrane helix</keyword>
<gene>
    <name evidence="19" type="ORF">A9Q02_18835</name>
</gene>
<dbReference type="Gene3D" id="6.10.340.10">
    <property type="match status" value="1"/>
</dbReference>
<protein>
    <recommendedName>
        <fullName evidence="4">histidine kinase</fullName>
        <ecNumber evidence="4">2.7.13.3</ecNumber>
    </recommendedName>
</protein>
<dbReference type="GO" id="GO:0030295">
    <property type="term" value="F:protein kinase activator activity"/>
    <property type="evidence" value="ECO:0007669"/>
    <property type="project" value="TreeGrafter"/>
</dbReference>
<feature type="domain" description="Histidine kinase" evidence="16">
    <location>
        <begin position="522"/>
        <end position="743"/>
    </location>
</feature>
<dbReference type="SMART" id="SM00091">
    <property type="entry name" value="PAS"/>
    <property type="match status" value="1"/>
</dbReference>
<name>A0A2H3KHU1_9CHLR</name>
<feature type="domain" description="HAMP" evidence="18">
    <location>
        <begin position="347"/>
        <end position="399"/>
    </location>
</feature>
<keyword evidence="11" id="KW-0067">ATP-binding</keyword>
<evidence type="ECO:0000313" key="19">
    <source>
        <dbReference type="EMBL" id="PDV97364.1"/>
    </source>
</evidence>
<evidence type="ECO:0000256" key="6">
    <source>
        <dbReference type="ARBA" id="ARBA00022553"/>
    </source>
</evidence>
<evidence type="ECO:0000259" key="18">
    <source>
        <dbReference type="PROSITE" id="PS50885"/>
    </source>
</evidence>
<dbReference type="InterPro" id="IPR005467">
    <property type="entry name" value="His_kinase_dom"/>
</dbReference>
<dbReference type="PRINTS" id="PR00344">
    <property type="entry name" value="BCTRLSENSOR"/>
</dbReference>
<dbReference type="PROSITE" id="PS50109">
    <property type="entry name" value="HIS_KIN"/>
    <property type="match status" value="1"/>
</dbReference>
<evidence type="ECO:0000256" key="11">
    <source>
        <dbReference type="ARBA" id="ARBA00022840"/>
    </source>
</evidence>
<dbReference type="PROSITE" id="PS50885">
    <property type="entry name" value="HAMP"/>
    <property type="match status" value="1"/>
</dbReference>
<feature type="transmembrane region" description="Helical" evidence="15">
    <location>
        <begin position="20"/>
        <end position="39"/>
    </location>
</feature>
<dbReference type="Gene3D" id="3.30.450.20">
    <property type="entry name" value="PAS domain"/>
    <property type="match status" value="1"/>
</dbReference>
<dbReference type="InterPro" id="IPR036097">
    <property type="entry name" value="HisK_dim/P_sf"/>
</dbReference>
<dbReference type="InterPro" id="IPR035965">
    <property type="entry name" value="PAS-like_dom_sf"/>
</dbReference>
<dbReference type="GO" id="GO:0005524">
    <property type="term" value="F:ATP binding"/>
    <property type="evidence" value="ECO:0007669"/>
    <property type="project" value="UniProtKB-KW"/>
</dbReference>
<dbReference type="InterPro" id="IPR036890">
    <property type="entry name" value="HATPase_C_sf"/>
</dbReference>
<keyword evidence="20" id="KW-1185">Reference proteome</keyword>
<dbReference type="PANTHER" id="PTHR42878:SF7">
    <property type="entry name" value="SENSOR HISTIDINE KINASE GLRK"/>
    <property type="match status" value="1"/>
</dbReference>
<dbReference type="Gene3D" id="1.10.287.130">
    <property type="match status" value="1"/>
</dbReference>
<evidence type="ECO:0000256" key="15">
    <source>
        <dbReference type="SAM" id="Phobius"/>
    </source>
</evidence>
<dbReference type="CDD" id="cd06225">
    <property type="entry name" value="HAMP"/>
    <property type="match status" value="1"/>
</dbReference>
<sequence length="758" mass="84489">MNKIWRKLNSRLSYQITLPFLFLTICVVLVGALYTFFFYTRLLNSRLEDQVIIVTNLVRNSFTLQEEMNLDFLRDVTFAAPDDTLEIPGVPDALNAQDPDELASVLDLFFRLGTNRSGVRLDRLIAFDRDGQTLVDFERPLDPTQPTYRRHSRRDIRDVWFVDAILRLGVDDSIDKFPALIEFTDTNTFYFATVAPVRYEDAVVGGVIVAMRADNLVNTLLMRSQSDGVLLYAPDGTFIEAAFNPRLLSQPVAVPPMSPEALKRFLNNADSFSRFTEPLLVQQEIADEDFKFAYVPLIVHGTHLGYVATGLSMREIIQTTSNVFWPILGVIFALALSIFGAGIWIARYFASPLEELVQTANDISSGNLERRANVHVVNEIGDLALSFNTMTEFLTELLAQVDADATQRAAIVDSITDGIVVIDDQGIVTLINRATRKLLGIDERDPGPQRLSDIPMKRLVEGVPEFASQRDQELYMLGNYIVRVSLAEVVRADQTRSGFVCLLQDMTAEVAVDRAKTNFIGTISHELRTPLTVISGNADLLLRGLVGKLDDDQVVFVDAIRQHSHNMAGLLQNVITVANLDAGVVTTELGPVDLRLPIDESHWRVQSQIKAKGLTLQIQIPEHLRMVMADFDHVRQVVYQLLDNARRYTVQGTITLRAIDCHDHVRVEVEDTGHGVPVDMHDQIFQRFIRGDGTSEGINSAERGIGLGLAISKQLVERQGGTIGVQSVPGQGSTFFFTLRYADDIPSPEKTTQMATAA</sequence>
<evidence type="ECO:0000256" key="14">
    <source>
        <dbReference type="ARBA" id="ARBA00023136"/>
    </source>
</evidence>
<evidence type="ECO:0000256" key="13">
    <source>
        <dbReference type="ARBA" id="ARBA00023012"/>
    </source>
</evidence>
<keyword evidence="5" id="KW-1003">Cell membrane</keyword>
<proteinExistence type="predicted"/>
<dbReference type="OrthoDB" id="9796330at2"/>
<keyword evidence="13" id="KW-0902">Two-component regulatory system</keyword>
<evidence type="ECO:0000256" key="8">
    <source>
        <dbReference type="ARBA" id="ARBA00022692"/>
    </source>
</evidence>
<dbReference type="InterPro" id="IPR013767">
    <property type="entry name" value="PAS_fold"/>
</dbReference>
<comment type="subcellular location">
    <subcellularLocation>
        <location evidence="3">Cell membrane</location>
    </subcellularLocation>
    <subcellularLocation>
        <location evidence="2">Membrane</location>
        <topology evidence="2">Multi-pass membrane protein</topology>
    </subcellularLocation>
</comment>
<dbReference type="SMART" id="SM00388">
    <property type="entry name" value="HisKA"/>
    <property type="match status" value="1"/>
</dbReference>
<dbReference type="GO" id="GO:0006355">
    <property type="term" value="P:regulation of DNA-templated transcription"/>
    <property type="evidence" value="ECO:0007669"/>
    <property type="project" value="InterPro"/>
</dbReference>
<feature type="transmembrane region" description="Helical" evidence="15">
    <location>
        <begin position="323"/>
        <end position="346"/>
    </location>
</feature>
<evidence type="ECO:0000256" key="2">
    <source>
        <dbReference type="ARBA" id="ARBA00004141"/>
    </source>
</evidence>
<keyword evidence="8 15" id="KW-0812">Transmembrane</keyword>